<dbReference type="InterPro" id="IPR008927">
    <property type="entry name" value="6-PGluconate_DH-like_C_sf"/>
</dbReference>
<sequence length="282" mass="30629">MQTLQIGIIGLGLIGGSLAKAIKKFTPHTVYGLNRSKGTEQKALACGAMDGVLTDEALSGCDILFVGLYPALTIKTVLEKLPLLKKGCVIADLCGIKREVCGALSEPCRVAGVTFIGAHPMAGREFSGFDYTTADLFQRASLILTPTEGTEQEERAVRLLDGLALAVGFRAVVVTTPENHDRMIAYTSQLAHVLSNAYVKSPCAKEHTGYSAGSFKDLTRVAYLNEEMWTELFMQNRDNLTQELSLLIDNLTAYKQAMEAGDADTLKALLREGREIKEQLQP</sequence>
<dbReference type="SUPFAM" id="SSF48179">
    <property type="entry name" value="6-phosphogluconate dehydrogenase C-terminal domain-like"/>
    <property type="match status" value="1"/>
</dbReference>
<evidence type="ECO:0000259" key="4">
    <source>
        <dbReference type="PROSITE" id="PS51176"/>
    </source>
</evidence>
<reference evidence="5 6" key="1">
    <citation type="submission" date="2016-10" db="EMBL/GenBank/DDBJ databases">
        <authorList>
            <person name="de Groot N.N."/>
        </authorList>
    </citation>
    <scope>NUCLEOTIDE SEQUENCE [LARGE SCALE GENOMIC DNA]</scope>
    <source>
        <strain evidence="5 6">CGMCC 1.5012</strain>
    </source>
</reference>
<dbReference type="Proteomes" id="UP000199182">
    <property type="component" value="Unassembled WGS sequence"/>
</dbReference>
<keyword evidence="6" id="KW-1185">Reference proteome</keyword>
<dbReference type="GO" id="GO:0006571">
    <property type="term" value="P:tyrosine biosynthetic process"/>
    <property type="evidence" value="ECO:0007669"/>
    <property type="project" value="InterPro"/>
</dbReference>
<dbReference type="Pfam" id="PF02153">
    <property type="entry name" value="PDH_N"/>
    <property type="match status" value="1"/>
</dbReference>
<comment type="pathway">
    <text evidence="3">Amino-acid biosynthesis.</text>
</comment>
<dbReference type="Gene3D" id="1.10.3660.10">
    <property type="entry name" value="6-phosphogluconate dehydrogenase C-terminal like domain"/>
    <property type="match status" value="1"/>
</dbReference>
<dbReference type="InterPro" id="IPR050812">
    <property type="entry name" value="Preph/Arog_dehydrog"/>
</dbReference>
<dbReference type="PROSITE" id="PS51176">
    <property type="entry name" value="PDH_ADH"/>
    <property type="match status" value="1"/>
</dbReference>
<dbReference type="STRING" id="258515.SAMN05192585_10246"/>
<organism evidence="5 6">
    <name type="scientific">Acetanaerobacterium elongatum</name>
    <dbReference type="NCBI Taxonomy" id="258515"/>
    <lineage>
        <taxon>Bacteria</taxon>
        <taxon>Bacillati</taxon>
        <taxon>Bacillota</taxon>
        <taxon>Clostridia</taxon>
        <taxon>Eubacteriales</taxon>
        <taxon>Oscillospiraceae</taxon>
        <taxon>Acetanaerobacterium</taxon>
    </lineage>
</organism>
<keyword evidence="2" id="KW-0560">Oxidoreductase</keyword>
<dbReference type="GO" id="GO:0004665">
    <property type="term" value="F:prephenate dehydrogenase (NADP+) activity"/>
    <property type="evidence" value="ECO:0007669"/>
    <property type="project" value="InterPro"/>
</dbReference>
<dbReference type="PANTHER" id="PTHR21363:SF0">
    <property type="entry name" value="PREPHENATE DEHYDROGENASE [NADP(+)]"/>
    <property type="match status" value="1"/>
</dbReference>
<evidence type="ECO:0000313" key="6">
    <source>
        <dbReference type="Proteomes" id="UP000199182"/>
    </source>
</evidence>
<comment type="similarity">
    <text evidence="1">Belongs to the prephenate/arogenate dehydrogenase family.</text>
</comment>
<feature type="domain" description="Prephenate/arogenate dehydrogenase" evidence="4">
    <location>
        <begin position="4"/>
        <end position="282"/>
    </location>
</feature>
<dbReference type="EMBL" id="FNID01000002">
    <property type="protein sequence ID" value="SDM60529.1"/>
    <property type="molecule type" value="Genomic_DNA"/>
</dbReference>
<dbReference type="InterPro" id="IPR003099">
    <property type="entry name" value="Prephen_DH"/>
</dbReference>
<gene>
    <name evidence="5" type="ORF">SAMN05192585_10246</name>
</gene>
<dbReference type="Gene3D" id="3.40.50.720">
    <property type="entry name" value="NAD(P)-binding Rossmann-like Domain"/>
    <property type="match status" value="1"/>
</dbReference>
<dbReference type="PANTHER" id="PTHR21363">
    <property type="entry name" value="PREPHENATE DEHYDROGENASE"/>
    <property type="match status" value="1"/>
</dbReference>
<accession>A0A1G9UKS8</accession>
<evidence type="ECO:0000313" key="5">
    <source>
        <dbReference type="EMBL" id="SDM60529.1"/>
    </source>
</evidence>
<dbReference type="AlphaFoldDB" id="A0A1G9UKS8"/>
<evidence type="ECO:0000256" key="3">
    <source>
        <dbReference type="ARBA" id="ARBA00029440"/>
    </source>
</evidence>
<dbReference type="GO" id="GO:0070403">
    <property type="term" value="F:NAD+ binding"/>
    <property type="evidence" value="ECO:0007669"/>
    <property type="project" value="InterPro"/>
</dbReference>
<protein>
    <submittedName>
        <fullName evidence="5">Prephenate dehydrogenase</fullName>
    </submittedName>
</protein>
<dbReference type="SUPFAM" id="SSF51735">
    <property type="entry name" value="NAD(P)-binding Rossmann-fold domains"/>
    <property type="match status" value="1"/>
</dbReference>
<dbReference type="InterPro" id="IPR046826">
    <property type="entry name" value="PDH_N"/>
</dbReference>
<dbReference type="InterPro" id="IPR036291">
    <property type="entry name" value="NAD(P)-bd_dom_sf"/>
</dbReference>
<dbReference type="InterPro" id="IPR046825">
    <property type="entry name" value="PDH_C"/>
</dbReference>
<proteinExistence type="inferred from homology"/>
<evidence type="ECO:0000256" key="1">
    <source>
        <dbReference type="ARBA" id="ARBA00007964"/>
    </source>
</evidence>
<evidence type="ECO:0000256" key="2">
    <source>
        <dbReference type="ARBA" id="ARBA00023002"/>
    </source>
</evidence>
<dbReference type="Pfam" id="PF20463">
    <property type="entry name" value="PDH_C"/>
    <property type="match status" value="1"/>
</dbReference>
<name>A0A1G9UKS8_9FIRM</name>
<dbReference type="GO" id="GO:0008977">
    <property type="term" value="F:prephenate dehydrogenase (NAD+) activity"/>
    <property type="evidence" value="ECO:0007669"/>
    <property type="project" value="InterPro"/>
</dbReference>
<dbReference type="OrthoDB" id="9802008at2"/>
<dbReference type="RefSeq" id="WP_092637522.1">
    <property type="nucleotide sequence ID" value="NZ_FNID01000002.1"/>
</dbReference>